<keyword evidence="3" id="KW-1185">Reference proteome</keyword>
<evidence type="ECO:0000256" key="1">
    <source>
        <dbReference type="SAM" id="MobiDB-lite"/>
    </source>
</evidence>
<dbReference type="Proteomes" id="UP000601435">
    <property type="component" value="Unassembled WGS sequence"/>
</dbReference>
<feature type="compositionally biased region" description="Basic residues" evidence="1">
    <location>
        <begin position="33"/>
        <end position="48"/>
    </location>
</feature>
<dbReference type="EMBL" id="CAJNJA010038825">
    <property type="protein sequence ID" value="CAE7750920.1"/>
    <property type="molecule type" value="Genomic_DNA"/>
</dbReference>
<feature type="region of interest" description="Disordered" evidence="1">
    <location>
        <begin position="29"/>
        <end position="56"/>
    </location>
</feature>
<comment type="caution">
    <text evidence="2">The sequence shown here is derived from an EMBL/GenBank/DDBJ whole genome shotgun (WGS) entry which is preliminary data.</text>
</comment>
<feature type="non-terminal residue" evidence="2">
    <location>
        <position position="1"/>
    </location>
</feature>
<name>A0A812XYG6_9DINO</name>
<evidence type="ECO:0000313" key="3">
    <source>
        <dbReference type="Proteomes" id="UP000601435"/>
    </source>
</evidence>
<dbReference type="AlphaFoldDB" id="A0A812XYG6"/>
<evidence type="ECO:0000313" key="2">
    <source>
        <dbReference type="EMBL" id="CAE7750920.1"/>
    </source>
</evidence>
<accession>A0A812XYG6</accession>
<reference evidence="2" key="1">
    <citation type="submission" date="2021-02" db="EMBL/GenBank/DDBJ databases">
        <authorList>
            <person name="Dougan E. K."/>
            <person name="Rhodes N."/>
            <person name="Thang M."/>
            <person name="Chan C."/>
        </authorList>
    </citation>
    <scope>NUCLEOTIDE SEQUENCE</scope>
</reference>
<protein>
    <submittedName>
        <fullName evidence="2">Uncharacterized protein</fullName>
    </submittedName>
</protein>
<gene>
    <name evidence="2" type="ORF">SNEC2469_LOCUS21770</name>
</gene>
<feature type="non-terminal residue" evidence="2">
    <location>
        <position position="56"/>
    </location>
</feature>
<proteinExistence type="predicted"/>
<organism evidence="2 3">
    <name type="scientific">Symbiodinium necroappetens</name>
    <dbReference type="NCBI Taxonomy" id="1628268"/>
    <lineage>
        <taxon>Eukaryota</taxon>
        <taxon>Sar</taxon>
        <taxon>Alveolata</taxon>
        <taxon>Dinophyceae</taxon>
        <taxon>Suessiales</taxon>
        <taxon>Symbiodiniaceae</taxon>
        <taxon>Symbiodinium</taxon>
    </lineage>
</organism>
<sequence length="56" mass="6529">CRVDHRLVFGSGDAFLLSPWRCFQWGLAPSSKRPARRPARRDCRHRSQLPRARLLA</sequence>